<reference evidence="3 4" key="1">
    <citation type="journal article" date="2016" name="Genome Biol. Evol.">
        <title>Gene Family Evolution Reflects Adaptation to Soil Environmental Stressors in the Genome of the Collembolan Orchesella cincta.</title>
        <authorList>
            <person name="Faddeeva-Vakhrusheva A."/>
            <person name="Derks M.F."/>
            <person name="Anvar S.Y."/>
            <person name="Agamennone V."/>
            <person name="Suring W."/>
            <person name="Smit S."/>
            <person name="van Straalen N.M."/>
            <person name="Roelofs D."/>
        </authorList>
    </citation>
    <scope>NUCLEOTIDE SEQUENCE [LARGE SCALE GENOMIC DNA]</scope>
    <source>
        <tissue evidence="3">Mixed pool</tissue>
    </source>
</reference>
<gene>
    <name evidence="3" type="ORF">Ocin01_18968</name>
</gene>
<name>A0A1D2M446_ORCCI</name>
<dbReference type="InterPro" id="IPR000618">
    <property type="entry name" value="Insect_cuticle"/>
</dbReference>
<evidence type="ECO:0000256" key="1">
    <source>
        <dbReference type="ARBA" id="ARBA00022460"/>
    </source>
</evidence>
<evidence type="ECO:0000313" key="3">
    <source>
        <dbReference type="EMBL" id="ODM87714.1"/>
    </source>
</evidence>
<keyword evidence="1 2" id="KW-0193">Cuticle</keyword>
<dbReference type="AlphaFoldDB" id="A0A1D2M446"/>
<organism evidence="3 4">
    <name type="scientific">Orchesella cincta</name>
    <name type="common">Springtail</name>
    <name type="synonym">Podura cincta</name>
    <dbReference type="NCBI Taxonomy" id="48709"/>
    <lineage>
        <taxon>Eukaryota</taxon>
        <taxon>Metazoa</taxon>
        <taxon>Ecdysozoa</taxon>
        <taxon>Arthropoda</taxon>
        <taxon>Hexapoda</taxon>
        <taxon>Collembola</taxon>
        <taxon>Entomobryomorpha</taxon>
        <taxon>Entomobryoidea</taxon>
        <taxon>Orchesellidae</taxon>
        <taxon>Orchesellinae</taxon>
        <taxon>Orchesella</taxon>
    </lineage>
</organism>
<dbReference type="PROSITE" id="PS51155">
    <property type="entry name" value="CHIT_BIND_RR_2"/>
    <property type="match status" value="1"/>
</dbReference>
<protein>
    <submittedName>
        <fullName evidence="3">Pupal cuticle protein 20</fullName>
    </submittedName>
</protein>
<dbReference type="PANTHER" id="PTHR10380">
    <property type="entry name" value="CUTICLE PROTEIN"/>
    <property type="match status" value="1"/>
</dbReference>
<keyword evidence="4" id="KW-1185">Reference proteome</keyword>
<dbReference type="Proteomes" id="UP000094527">
    <property type="component" value="Unassembled WGS sequence"/>
</dbReference>
<sequence length="86" mass="9227">MEPLLSGKSPSPPSAMIIRGSLSDSLSYTTGNGISVVDNTQAVKDVVAGSYSFTTPEGQQISTTWVADENGFRPRVPICHDQLRCR</sequence>
<evidence type="ECO:0000256" key="2">
    <source>
        <dbReference type="PROSITE-ProRule" id="PRU00497"/>
    </source>
</evidence>
<proteinExistence type="predicted"/>
<dbReference type="OrthoDB" id="6368834at2759"/>
<dbReference type="GO" id="GO:0062129">
    <property type="term" value="C:chitin-based extracellular matrix"/>
    <property type="evidence" value="ECO:0007669"/>
    <property type="project" value="TreeGrafter"/>
</dbReference>
<dbReference type="PANTHER" id="PTHR10380:SF173">
    <property type="entry name" value="CUTICULAR PROTEIN 47EF, ISOFORM C-RELATED"/>
    <property type="match status" value="1"/>
</dbReference>
<dbReference type="GO" id="GO:0008010">
    <property type="term" value="F:structural constituent of chitin-based larval cuticle"/>
    <property type="evidence" value="ECO:0007669"/>
    <property type="project" value="TreeGrafter"/>
</dbReference>
<evidence type="ECO:0000313" key="4">
    <source>
        <dbReference type="Proteomes" id="UP000094527"/>
    </source>
</evidence>
<accession>A0A1D2M446</accession>
<comment type="caution">
    <text evidence="3">The sequence shown here is derived from an EMBL/GenBank/DDBJ whole genome shotgun (WGS) entry which is preliminary data.</text>
</comment>
<dbReference type="EMBL" id="LJIJ01004806">
    <property type="protein sequence ID" value="ODM87714.1"/>
    <property type="molecule type" value="Genomic_DNA"/>
</dbReference>
<dbReference type="InterPro" id="IPR050468">
    <property type="entry name" value="Cuticle_Struct_Prot"/>
</dbReference>
<dbReference type="Pfam" id="PF00379">
    <property type="entry name" value="Chitin_bind_4"/>
    <property type="match status" value="1"/>
</dbReference>